<organism evidence="6 7">
    <name type="scientific">Legionella norrlandica</name>
    <dbReference type="NCBI Taxonomy" id="1498499"/>
    <lineage>
        <taxon>Bacteria</taxon>
        <taxon>Pseudomonadati</taxon>
        <taxon>Pseudomonadota</taxon>
        <taxon>Gammaproteobacteria</taxon>
        <taxon>Legionellales</taxon>
        <taxon>Legionellaceae</taxon>
        <taxon>Legionella</taxon>
    </lineage>
</organism>
<evidence type="ECO:0000256" key="1">
    <source>
        <dbReference type="ARBA" id="ARBA00022475"/>
    </source>
</evidence>
<dbReference type="RefSeq" id="WP_035890892.1">
    <property type="nucleotide sequence ID" value="NZ_JNCF01000059.1"/>
</dbReference>
<dbReference type="Pfam" id="PF06835">
    <property type="entry name" value="LptC"/>
    <property type="match status" value="1"/>
</dbReference>
<sequence length="190" mass="21592">MNTTKQAIWLFLTLLILSCSSWYYAHLNQAIKVNKKPLLNEVDSTISHLTVKQFNSDGVLINLLTTPLVEHIPNNDLHLLKEPHIIIKQDNQSAWEINSMRAKSFEGGKQITFIEQVIVHQNPAQGSQESTLKTEEITYYPKERKATTSLFVTFEQPGNIIQSTGMNAYLDEKRVELLHKARGSYDPAKG</sequence>
<comment type="caution">
    <text evidence="6">The sequence shown here is derived from an EMBL/GenBank/DDBJ whole genome shotgun (WGS) entry which is preliminary data.</text>
</comment>
<keyword evidence="7" id="KW-1185">Reference proteome</keyword>
<keyword evidence="1" id="KW-1003">Cell membrane</keyword>
<dbReference type="STRING" id="1498499.EP47_10670"/>
<accession>A0A0A2T520</accession>
<proteinExistence type="predicted"/>
<dbReference type="InterPro" id="IPR026265">
    <property type="entry name" value="LptC"/>
</dbReference>
<dbReference type="InterPro" id="IPR010664">
    <property type="entry name" value="LipoPS_assembly_LptC-rel"/>
</dbReference>
<dbReference type="GO" id="GO:0005886">
    <property type="term" value="C:plasma membrane"/>
    <property type="evidence" value="ECO:0007669"/>
    <property type="project" value="InterPro"/>
</dbReference>
<dbReference type="Gene3D" id="2.60.450.10">
    <property type="entry name" value="Lipopolysaccharide (LPS) transport protein A like domain"/>
    <property type="match status" value="1"/>
</dbReference>
<keyword evidence="5" id="KW-0472">Membrane</keyword>
<evidence type="ECO:0000256" key="5">
    <source>
        <dbReference type="ARBA" id="ARBA00023136"/>
    </source>
</evidence>
<dbReference type="GO" id="GO:0017089">
    <property type="term" value="F:glycolipid transfer activity"/>
    <property type="evidence" value="ECO:0007669"/>
    <property type="project" value="TreeGrafter"/>
</dbReference>
<evidence type="ECO:0000256" key="2">
    <source>
        <dbReference type="ARBA" id="ARBA00022519"/>
    </source>
</evidence>
<dbReference type="Proteomes" id="UP000054422">
    <property type="component" value="Unassembled WGS sequence"/>
</dbReference>
<evidence type="ECO:0000313" key="7">
    <source>
        <dbReference type="Proteomes" id="UP000054422"/>
    </source>
</evidence>
<reference evidence="6 7" key="1">
    <citation type="submission" date="2014-05" db="EMBL/GenBank/DDBJ databases">
        <authorList>
            <person name="Rizzardi K."/>
            <person name="Winiecka-Krusnell J."/>
            <person name="Ramliden M."/>
            <person name="Alm E."/>
            <person name="Andersson S."/>
            <person name="Byfors S."/>
        </authorList>
    </citation>
    <scope>NUCLEOTIDE SEQUENCE [LARGE SCALE GENOMIC DNA]</scope>
    <source>
        <strain evidence="6 7">LEGN</strain>
    </source>
</reference>
<dbReference type="GO" id="GO:0015221">
    <property type="term" value="F:lipopolysaccharide transmembrane transporter activity"/>
    <property type="evidence" value="ECO:0007669"/>
    <property type="project" value="InterPro"/>
</dbReference>
<dbReference type="PANTHER" id="PTHR37481:SF1">
    <property type="entry name" value="LIPOPOLYSACCHARIDE EXPORT SYSTEM PROTEIN LPTC"/>
    <property type="match status" value="1"/>
</dbReference>
<dbReference type="NCBIfam" id="TIGR04409">
    <property type="entry name" value="LptC_YrbK"/>
    <property type="match status" value="1"/>
</dbReference>
<evidence type="ECO:0000256" key="3">
    <source>
        <dbReference type="ARBA" id="ARBA00022692"/>
    </source>
</evidence>
<name>A0A0A2T520_9GAMM</name>
<dbReference type="InterPro" id="IPR052363">
    <property type="entry name" value="LPS_export_LptC"/>
</dbReference>
<protein>
    <recommendedName>
        <fullName evidence="8">Lipopolysaccharide export system protein LptC</fullName>
    </recommendedName>
</protein>
<gene>
    <name evidence="6" type="ORF">EP47_10670</name>
</gene>
<keyword evidence="3" id="KW-0812">Transmembrane</keyword>
<dbReference type="GO" id="GO:0030288">
    <property type="term" value="C:outer membrane-bounded periplasmic space"/>
    <property type="evidence" value="ECO:0007669"/>
    <property type="project" value="TreeGrafter"/>
</dbReference>
<evidence type="ECO:0000256" key="4">
    <source>
        <dbReference type="ARBA" id="ARBA00022989"/>
    </source>
</evidence>
<dbReference type="EMBL" id="JNCF01000059">
    <property type="protein sequence ID" value="KGP62528.1"/>
    <property type="molecule type" value="Genomic_DNA"/>
</dbReference>
<keyword evidence="2" id="KW-0997">Cell inner membrane</keyword>
<keyword evidence="4" id="KW-1133">Transmembrane helix</keyword>
<evidence type="ECO:0000313" key="6">
    <source>
        <dbReference type="EMBL" id="KGP62528.1"/>
    </source>
</evidence>
<evidence type="ECO:0008006" key="8">
    <source>
        <dbReference type="Google" id="ProtNLM"/>
    </source>
</evidence>
<dbReference type="OrthoDB" id="5731914at2"/>
<dbReference type="PANTHER" id="PTHR37481">
    <property type="entry name" value="LIPOPOLYSACCHARIDE EXPORT SYSTEM PROTEIN LPTC"/>
    <property type="match status" value="1"/>
</dbReference>
<dbReference type="AlphaFoldDB" id="A0A0A2T520"/>
<dbReference type="PROSITE" id="PS51257">
    <property type="entry name" value="PROKAR_LIPOPROTEIN"/>
    <property type="match status" value="1"/>
</dbReference>